<keyword evidence="2" id="KW-1185">Reference proteome</keyword>
<proteinExistence type="predicted"/>
<evidence type="ECO:0008006" key="3">
    <source>
        <dbReference type="Google" id="ProtNLM"/>
    </source>
</evidence>
<dbReference type="EMBL" id="CP013099">
    <property type="protein sequence ID" value="ALP53165.1"/>
    <property type="molecule type" value="Genomic_DNA"/>
</dbReference>
<organism evidence="1 2">
    <name type="scientific">Candidatus Tenderia electrophaga</name>
    <dbReference type="NCBI Taxonomy" id="1748243"/>
    <lineage>
        <taxon>Bacteria</taxon>
        <taxon>Pseudomonadati</taxon>
        <taxon>Pseudomonadota</taxon>
        <taxon>Gammaproteobacteria</taxon>
        <taxon>Candidatus Tenderiales</taxon>
        <taxon>Candidatus Tenderiaceae</taxon>
        <taxon>Candidatus Tenderia</taxon>
    </lineage>
</organism>
<dbReference type="AlphaFoldDB" id="A0A0S2TDJ6"/>
<name>A0A0S2TDJ6_9GAMM</name>
<dbReference type="Proteomes" id="UP000055136">
    <property type="component" value="Chromosome"/>
</dbReference>
<gene>
    <name evidence="1" type="ORF">Tel_08350</name>
</gene>
<dbReference type="Gene3D" id="3.15.10.40">
    <property type="entry name" value="Uncharacterised protein PF07273, DUF1439"/>
    <property type="match status" value="1"/>
</dbReference>
<protein>
    <recommendedName>
        <fullName evidence="3">DUF1439 domain-containing protein</fullName>
    </recommendedName>
</protein>
<dbReference type="KEGG" id="tee:Tel_08350"/>
<evidence type="ECO:0000313" key="1">
    <source>
        <dbReference type="EMBL" id="ALP53165.1"/>
    </source>
</evidence>
<reference evidence="1" key="1">
    <citation type="submission" date="2015-10" db="EMBL/GenBank/DDBJ databases">
        <title>Description of Candidatus Tenderia electrophaga gen. nov, sp. nov., an Uncultivated Electroautotroph from a Biocathode Enrichment.</title>
        <authorList>
            <person name="Eddie B.J."/>
            <person name="Malanoski A.P."/>
            <person name="Wang Z."/>
            <person name="Hall R.J."/>
            <person name="Oh S.D."/>
            <person name="Heiner C."/>
            <person name="Lin B."/>
            <person name="Strycharz-Glaven S.M."/>
        </authorList>
    </citation>
    <scope>NUCLEOTIDE SEQUENCE [LARGE SCALE GENOMIC DNA]</scope>
    <source>
        <strain evidence="1">NRL1</strain>
    </source>
</reference>
<dbReference type="InterPro" id="IPR010835">
    <property type="entry name" value="DUF1439"/>
</dbReference>
<dbReference type="Pfam" id="PF07273">
    <property type="entry name" value="DUF1439"/>
    <property type="match status" value="1"/>
</dbReference>
<sequence>MLLCGASLSAHAYTLEFNRAELQQYVVDYFPLSQQTPFSRVTYSNPSVMLDEKTNRIGLEVTVRAEMPGMMAIAGRGQIDGDLEYRKETHQFYLHDPQINNIRFANADRQLTGTVQQMLSSISQQSLPMILVYELKDTELREKMARGVLKKVAVKRGKLYVDVDLPF</sequence>
<evidence type="ECO:0000313" key="2">
    <source>
        <dbReference type="Proteomes" id="UP000055136"/>
    </source>
</evidence>
<accession>A0A0S2TDJ6</accession>